<evidence type="ECO:0000256" key="2">
    <source>
        <dbReference type="SAM" id="SignalP"/>
    </source>
</evidence>
<sequence>MKKWIIFLMCAVILTGCGMNSLYSNDSKISSDTNSFNLNEEQQRVDNQEYIGQLEFEGMDTIWTYDAKEDINVEISYKLSVTEGKAKLVLVHPEGRLETIVENKENKIQEQEENITLALERGSYRVKLVGANKAQIDLSFKASAGNLHTVGF</sequence>
<name>A8MIY2_ALKOO</name>
<keyword evidence="1" id="KW-0175">Coiled coil</keyword>
<keyword evidence="3" id="KW-0449">Lipoprotein</keyword>
<dbReference type="Proteomes" id="UP000000269">
    <property type="component" value="Chromosome"/>
</dbReference>
<feature type="signal peptide" evidence="2">
    <location>
        <begin position="1"/>
        <end position="20"/>
    </location>
</feature>
<feature type="coiled-coil region" evidence="1">
    <location>
        <begin position="94"/>
        <end position="121"/>
    </location>
</feature>
<protein>
    <submittedName>
        <fullName evidence="3">Lipoprotein</fullName>
    </submittedName>
</protein>
<dbReference type="RefSeq" id="WP_012160073.1">
    <property type="nucleotide sequence ID" value="NC_009922.1"/>
</dbReference>
<dbReference type="KEGG" id="aoe:Clos_2229"/>
<dbReference type="HOGENOM" id="CLU_136077_0_0_9"/>
<dbReference type="EMBL" id="CP000853">
    <property type="protein sequence ID" value="ABW19764.1"/>
    <property type="molecule type" value="Genomic_DNA"/>
</dbReference>
<dbReference type="OrthoDB" id="2046657at2"/>
<proteinExistence type="predicted"/>
<accession>A8MIY2</accession>
<keyword evidence="2" id="KW-0732">Signal</keyword>
<feature type="chain" id="PRO_5038739489" evidence="2">
    <location>
        <begin position="21"/>
        <end position="152"/>
    </location>
</feature>
<evidence type="ECO:0000256" key="1">
    <source>
        <dbReference type="SAM" id="Coils"/>
    </source>
</evidence>
<dbReference type="eggNOG" id="ENOG5031YYG">
    <property type="taxonomic scope" value="Bacteria"/>
</dbReference>
<keyword evidence="4" id="KW-1185">Reference proteome</keyword>
<evidence type="ECO:0000313" key="3">
    <source>
        <dbReference type="EMBL" id="ABW19764.1"/>
    </source>
</evidence>
<reference evidence="4" key="1">
    <citation type="submission" date="2007-10" db="EMBL/GenBank/DDBJ databases">
        <title>Complete genome of Alkaliphilus oremlandii OhILAs.</title>
        <authorList>
            <person name="Copeland A."/>
            <person name="Lucas S."/>
            <person name="Lapidus A."/>
            <person name="Barry K."/>
            <person name="Detter J.C."/>
            <person name="Glavina del Rio T."/>
            <person name="Hammon N."/>
            <person name="Israni S."/>
            <person name="Dalin E."/>
            <person name="Tice H."/>
            <person name="Pitluck S."/>
            <person name="Chain P."/>
            <person name="Malfatti S."/>
            <person name="Shin M."/>
            <person name="Vergez L."/>
            <person name="Schmutz J."/>
            <person name="Larimer F."/>
            <person name="Land M."/>
            <person name="Hauser L."/>
            <person name="Kyrpides N."/>
            <person name="Mikhailova N."/>
            <person name="Stolz J.F."/>
            <person name="Dawson A."/>
            <person name="Fisher E."/>
            <person name="Crable B."/>
            <person name="Perera E."/>
            <person name="Lisak J."/>
            <person name="Ranganathan M."/>
            <person name="Basu P."/>
            <person name="Richardson P."/>
        </authorList>
    </citation>
    <scope>NUCLEOTIDE SEQUENCE [LARGE SCALE GENOMIC DNA]</scope>
    <source>
        <strain evidence="4">OhILAs</strain>
    </source>
</reference>
<evidence type="ECO:0000313" key="4">
    <source>
        <dbReference type="Proteomes" id="UP000000269"/>
    </source>
</evidence>
<dbReference type="AlphaFoldDB" id="A8MIY2"/>
<dbReference type="PROSITE" id="PS51257">
    <property type="entry name" value="PROKAR_LIPOPROTEIN"/>
    <property type="match status" value="1"/>
</dbReference>
<gene>
    <name evidence="3" type="ordered locus">Clos_2229</name>
</gene>
<organism evidence="3 4">
    <name type="scientific">Alkaliphilus oremlandii (strain OhILAs)</name>
    <name type="common">Clostridium oremlandii (strain OhILAs)</name>
    <dbReference type="NCBI Taxonomy" id="350688"/>
    <lineage>
        <taxon>Bacteria</taxon>
        <taxon>Bacillati</taxon>
        <taxon>Bacillota</taxon>
        <taxon>Clostridia</taxon>
        <taxon>Peptostreptococcales</taxon>
        <taxon>Natronincolaceae</taxon>
        <taxon>Alkaliphilus</taxon>
    </lineage>
</organism>